<dbReference type="OrthoDB" id="9804743at2"/>
<protein>
    <submittedName>
        <fullName evidence="1">Mobilisation protein (MobC)</fullName>
    </submittedName>
</protein>
<dbReference type="RefSeq" id="WP_084229801.1">
    <property type="nucleotide sequence ID" value="NZ_FWWR01000008.1"/>
</dbReference>
<accession>A0A1W1UCE8</accession>
<proteinExistence type="predicted"/>
<gene>
    <name evidence="1" type="ORF">SAMN00017477_0096</name>
</gene>
<reference evidence="2" key="1">
    <citation type="submission" date="2017-04" db="EMBL/GenBank/DDBJ databases">
        <authorList>
            <person name="Varghese N."/>
            <person name="Submissions S."/>
        </authorList>
    </citation>
    <scope>NUCLEOTIDE SEQUENCE [LARGE SCALE GENOMIC DNA]</scope>
    <source>
        <strain evidence="2">DSM 20463</strain>
    </source>
</reference>
<sequence>MAYETNDNRTRNKKISIFLNDKELIKLQHLKEKTASKTYSQVIRDLLIKGKIENFEVKKENLDNIRNLTQEINAIGKNINQISRMVNSGQPVFQSDIDYMKKEIENIKLKVMDLL</sequence>
<dbReference type="Proteomes" id="UP000192368">
    <property type="component" value="Unassembled WGS sequence"/>
</dbReference>
<keyword evidence="2" id="KW-1185">Reference proteome</keyword>
<evidence type="ECO:0000313" key="2">
    <source>
        <dbReference type="Proteomes" id="UP000192368"/>
    </source>
</evidence>
<dbReference type="STRING" id="573058.SAMN00017477_0096"/>
<organism evidence="1 2">
    <name type="scientific">Peptoniphilus asaccharolyticus DSM 20463</name>
    <dbReference type="NCBI Taxonomy" id="573058"/>
    <lineage>
        <taxon>Bacteria</taxon>
        <taxon>Bacillati</taxon>
        <taxon>Bacillota</taxon>
        <taxon>Tissierellia</taxon>
        <taxon>Tissierellales</taxon>
        <taxon>Peptoniphilaceae</taxon>
        <taxon>Peptoniphilus</taxon>
    </lineage>
</organism>
<dbReference type="AlphaFoldDB" id="A0A1W1UCE8"/>
<name>A0A1W1UCE8_PEPAS</name>
<evidence type="ECO:0000313" key="1">
    <source>
        <dbReference type="EMBL" id="SMB78766.1"/>
    </source>
</evidence>
<dbReference type="EMBL" id="FWWR01000008">
    <property type="protein sequence ID" value="SMB78766.1"/>
    <property type="molecule type" value="Genomic_DNA"/>
</dbReference>